<keyword evidence="6" id="KW-1185">Reference proteome</keyword>
<dbReference type="NCBIfam" id="NF004127">
    <property type="entry name" value="PRK05617.1"/>
    <property type="match status" value="1"/>
</dbReference>
<protein>
    <recommendedName>
        <fullName evidence="2">3-hydroxyisobutyryl-CoA hydrolase</fullName>
        <ecNumber evidence="2">3.1.2.4</ecNumber>
    </recommendedName>
</protein>
<dbReference type="Pfam" id="PF16113">
    <property type="entry name" value="ECH_2"/>
    <property type="match status" value="1"/>
</dbReference>
<dbReference type="PANTHER" id="PTHR43176">
    <property type="entry name" value="3-HYDROXYISOBUTYRYL-COA HYDROLASE-RELATED"/>
    <property type="match status" value="1"/>
</dbReference>
<evidence type="ECO:0000256" key="2">
    <source>
        <dbReference type="ARBA" id="ARBA00011915"/>
    </source>
</evidence>
<dbReference type="InterPro" id="IPR045004">
    <property type="entry name" value="ECH_dom"/>
</dbReference>
<evidence type="ECO:0000256" key="1">
    <source>
        <dbReference type="ARBA" id="ARBA00001709"/>
    </source>
</evidence>
<evidence type="ECO:0000313" key="5">
    <source>
        <dbReference type="EMBL" id="CUA85956.1"/>
    </source>
</evidence>
<dbReference type="EC" id="3.1.2.4" evidence="2"/>
<feature type="domain" description="Enoyl-CoA hydratase/isomerase" evidence="4">
    <location>
        <begin position="19"/>
        <end position="358"/>
    </location>
</feature>
<dbReference type="EMBL" id="CYHA01000007">
    <property type="protein sequence ID" value="CUA85956.1"/>
    <property type="molecule type" value="Genomic_DNA"/>
</dbReference>
<name>A0A0K6H4X5_9NEIS</name>
<proteinExistence type="predicted"/>
<sequence>MNDDTVLFDELPTASGHRIGVATLNSEKTLNALTLPMVRRLDAQLVAWARDDGIALVVMRGAGEKAFCAGGDVRAVRQALLEEDTHPAASAVAFFAEEYTLDYRIHTYPKPLAIWGQGIVMGGGLGLMAGASHRIVTPTTRIAMPETTIGLYPDVGGSWFLQRMPAASGLFLGLTGAPLNAHDAVLANLADHLLPGDAWPTLCAVLTESRWMADASANRARLSQLLDTLALPDIAWPASPLAHNFQTIHRLMHRGSLMAVAEALTGSTFDDPWLAAAARNFVHGSPSSVAVTWAAAHEARHLSLAEVFRMELVLSVNFCALPDFREGVRALLVDKDRTPRWHRAHLSEVDDAWVARHFASPWSKDEHPLSGLGKGEAA</sequence>
<dbReference type="InterPro" id="IPR032259">
    <property type="entry name" value="HIBYL-CoA-H"/>
</dbReference>
<dbReference type="InterPro" id="IPR029045">
    <property type="entry name" value="ClpP/crotonase-like_dom_sf"/>
</dbReference>
<evidence type="ECO:0000259" key="4">
    <source>
        <dbReference type="Pfam" id="PF16113"/>
    </source>
</evidence>
<dbReference type="GO" id="GO:0005829">
    <property type="term" value="C:cytosol"/>
    <property type="evidence" value="ECO:0007669"/>
    <property type="project" value="TreeGrafter"/>
</dbReference>
<dbReference type="AlphaFoldDB" id="A0A0K6H4X5"/>
<evidence type="ECO:0000313" key="6">
    <source>
        <dbReference type="Proteomes" id="UP000243535"/>
    </source>
</evidence>
<comment type="catalytic activity">
    <reaction evidence="1">
        <text>3-hydroxy-2-methylpropanoyl-CoA + H2O = 3-hydroxy-2-methylpropanoate + CoA + H(+)</text>
        <dbReference type="Rhea" id="RHEA:20888"/>
        <dbReference type="ChEBI" id="CHEBI:11805"/>
        <dbReference type="ChEBI" id="CHEBI:15377"/>
        <dbReference type="ChEBI" id="CHEBI:15378"/>
        <dbReference type="ChEBI" id="CHEBI:57287"/>
        <dbReference type="ChEBI" id="CHEBI:57340"/>
        <dbReference type="EC" id="3.1.2.4"/>
    </reaction>
</comment>
<dbReference type="OrthoDB" id="9790967at2"/>
<dbReference type="STRING" id="375574.GCA_001418035_02310"/>
<organism evidence="5 6">
    <name type="scientific">Gulbenkiania indica</name>
    <dbReference type="NCBI Taxonomy" id="375574"/>
    <lineage>
        <taxon>Bacteria</taxon>
        <taxon>Pseudomonadati</taxon>
        <taxon>Pseudomonadota</taxon>
        <taxon>Betaproteobacteria</taxon>
        <taxon>Neisseriales</taxon>
        <taxon>Chromobacteriaceae</taxon>
        <taxon>Gulbenkiania</taxon>
    </lineage>
</organism>
<dbReference type="Gene3D" id="3.90.226.10">
    <property type="entry name" value="2-enoyl-CoA Hydratase, Chain A, domain 1"/>
    <property type="match status" value="1"/>
</dbReference>
<dbReference type="CDD" id="cd06558">
    <property type="entry name" value="crotonase-like"/>
    <property type="match status" value="1"/>
</dbReference>
<reference evidence="6" key="1">
    <citation type="submission" date="2015-08" db="EMBL/GenBank/DDBJ databases">
        <authorList>
            <person name="Varghese N."/>
        </authorList>
    </citation>
    <scope>NUCLEOTIDE SEQUENCE [LARGE SCALE GENOMIC DNA]</scope>
    <source>
        <strain evidence="6">DSM 17901</strain>
    </source>
</reference>
<gene>
    <name evidence="5" type="ORF">Ga0061063_2534</name>
</gene>
<dbReference type="Proteomes" id="UP000243535">
    <property type="component" value="Unassembled WGS sequence"/>
</dbReference>
<dbReference type="GO" id="GO:0003860">
    <property type="term" value="F:3-hydroxyisobutyryl-CoA hydrolase activity"/>
    <property type="evidence" value="ECO:0007669"/>
    <property type="project" value="UniProtKB-EC"/>
</dbReference>
<accession>A0A0K6H4X5</accession>
<keyword evidence="3" id="KW-0378">Hydrolase</keyword>
<dbReference type="GO" id="GO:0006574">
    <property type="term" value="P:L-valine catabolic process"/>
    <property type="evidence" value="ECO:0007669"/>
    <property type="project" value="TreeGrafter"/>
</dbReference>
<dbReference type="RefSeq" id="WP_055434344.1">
    <property type="nucleotide sequence ID" value="NZ_CYHA01000007.1"/>
</dbReference>
<dbReference type="SUPFAM" id="SSF52096">
    <property type="entry name" value="ClpP/crotonase"/>
    <property type="match status" value="1"/>
</dbReference>
<dbReference type="PANTHER" id="PTHR43176:SF3">
    <property type="entry name" value="3-HYDROXYISOBUTYRYL-COA HYDROLASE, MITOCHONDRIAL"/>
    <property type="match status" value="1"/>
</dbReference>
<evidence type="ECO:0000256" key="3">
    <source>
        <dbReference type="ARBA" id="ARBA00022801"/>
    </source>
</evidence>